<feature type="region of interest" description="Disordered" evidence="1">
    <location>
        <begin position="1"/>
        <end position="58"/>
    </location>
</feature>
<name>A0A7S4IVQ6_9STRA</name>
<dbReference type="GO" id="GO:0048193">
    <property type="term" value="P:Golgi vesicle transport"/>
    <property type="evidence" value="ECO:0007669"/>
    <property type="project" value="InterPro"/>
</dbReference>
<dbReference type="InterPro" id="IPR016024">
    <property type="entry name" value="ARM-type_fold"/>
</dbReference>
<sequence length="221" mass="22748">MIDDGDDDVDGQSGRKERAVGGDSLRRRRTTRLIKSLLDPPPPPNDGPPGGGAAADARDSPRLVDSLLDLLCPPPDAAAADGAGGGASHSSSYSRVLSLRLLRSLVDRSPSLLQSRLLRAPDGLNRLVDLLDPSASDEGLRNEAVLLATDLARTSGNSARLIIFSEGYDKALSIACDAEGGLGGGAAGLGVASDCVRLCLELTRHDGMGAEVLLGSGSMLE</sequence>
<dbReference type="Gene3D" id="1.25.10.10">
    <property type="entry name" value="Leucine-rich Repeat Variant"/>
    <property type="match status" value="1"/>
</dbReference>
<organism evidence="2">
    <name type="scientific">Odontella aurita</name>
    <dbReference type="NCBI Taxonomy" id="265563"/>
    <lineage>
        <taxon>Eukaryota</taxon>
        <taxon>Sar</taxon>
        <taxon>Stramenopiles</taxon>
        <taxon>Ochrophyta</taxon>
        <taxon>Bacillariophyta</taxon>
        <taxon>Mediophyceae</taxon>
        <taxon>Biddulphiophycidae</taxon>
        <taxon>Eupodiscales</taxon>
        <taxon>Odontellaceae</taxon>
        <taxon>Odontella</taxon>
    </lineage>
</organism>
<dbReference type="PANTHER" id="PTHR10013:SF0">
    <property type="entry name" value="GENERAL VESICULAR TRANSPORT FACTOR P115"/>
    <property type="match status" value="1"/>
</dbReference>
<protein>
    <recommendedName>
        <fullName evidence="3">Protein HGH1 homolog</fullName>
    </recommendedName>
</protein>
<feature type="compositionally biased region" description="Acidic residues" evidence="1">
    <location>
        <begin position="1"/>
        <end position="10"/>
    </location>
</feature>
<dbReference type="PANTHER" id="PTHR10013">
    <property type="entry name" value="GENERAL VESICULAR TRANSPORT FACTOR P115"/>
    <property type="match status" value="1"/>
</dbReference>
<dbReference type="EMBL" id="HBKQ01023398">
    <property type="protein sequence ID" value="CAE2241123.1"/>
    <property type="molecule type" value="Transcribed_RNA"/>
</dbReference>
<accession>A0A7S4IVQ6</accession>
<dbReference type="AlphaFoldDB" id="A0A7S4IVQ6"/>
<evidence type="ECO:0000313" key="2">
    <source>
        <dbReference type="EMBL" id="CAE2241123.1"/>
    </source>
</evidence>
<dbReference type="InterPro" id="IPR011989">
    <property type="entry name" value="ARM-like"/>
</dbReference>
<gene>
    <name evidence="2" type="ORF">OAUR00152_LOCUS15931</name>
</gene>
<evidence type="ECO:0000256" key="1">
    <source>
        <dbReference type="SAM" id="MobiDB-lite"/>
    </source>
</evidence>
<proteinExistence type="predicted"/>
<reference evidence="2" key="1">
    <citation type="submission" date="2021-01" db="EMBL/GenBank/DDBJ databases">
        <authorList>
            <person name="Corre E."/>
            <person name="Pelletier E."/>
            <person name="Niang G."/>
            <person name="Scheremetjew M."/>
            <person name="Finn R."/>
            <person name="Kale V."/>
            <person name="Holt S."/>
            <person name="Cochrane G."/>
            <person name="Meng A."/>
            <person name="Brown T."/>
            <person name="Cohen L."/>
        </authorList>
    </citation>
    <scope>NUCLEOTIDE SEQUENCE</scope>
    <source>
        <strain evidence="2">Isolate 1302-5</strain>
    </source>
</reference>
<dbReference type="SUPFAM" id="SSF48371">
    <property type="entry name" value="ARM repeat"/>
    <property type="match status" value="1"/>
</dbReference>
<evidence type="ECO:0008006" key="3">
    <source>
        <dbReference type="Google" id="ProtNLM"/>
    </source>
</evidence>
<dbReference type="InterPro" id="IPR024095">
    <property type="entry name" value="Vesicle_P115"/>
</dbReference>